<dbReference type="Proteomes" id="UP000251281">
    <property type="component" value="Unassembled WGS sequence"/>
</dbReference>
<organism evidence="2 3">
    <name type="scientific">Faecalibacterium prausnitzii</name>
    <dbReference type="NCBI Taxonomy" id="853"/>
    <lineage>
        <taxon>Bacteria</taxon>
        <taxon>Bacillati</taxon>
        <taxon>Bacillota</taxon>
        <taxon>Clostridia</taxon>
        <taxon>Eubacteriales</taxon>
        <taxon>Oscillospiraceae</taxon>
        <taxon>Faecalibacterium</taxon>
    </lineage>
</organism>
<gene>
    <name evidence="2" type="ORF">C4N24_12505</name>
</gene>
<accession>A0A329U3V9</accession>
<comment type="caution">
    <text evidence="2">The sequence shown here is derived from an EMBL/GenBank/DDBJ whole genome shotgun (WGS) entry which is preliminary data.</text>
</comment>
<reference evidence="2 3" key="1">
    <citation type="submission" date="2018-02" db="EMBL/GenBank/DDBJ databases">
        <title>Complete genome sequencing of Faecalibacterium prausnitzii strains isolated from the human gut.</title>
        <authorList>
            <person name="Fitzgerald B.C."/>
            <person name="Shkoporov A.N."/>
            <person name="Ross P.R."/>
            <person name="Hill C."/>
        </authorList>
    </citation>
    <scope>NUCLEOTIDE SEQUENCE [LARGE SCALE GENOMIC DNA]</scope>
    <source>
        <strain evidence="2 3">APC923/51-1</strain>
    </source>
</reference>
<keyword evidence="1" id="KW-0472">Membrane</keyword>
<dbReference type="AlphaFoldDB" id="A0A329U3V9"/>
<feature type="transmembrane region" description="Helical" evidence="1">
    <location>
        <begin position="160"/>
        <end position="179"/>
    </location>
</feature>
<evidence type="ECO:0000313" key="2">
    <source>
        <dbReference type="EMBL" id="RAW56079.1"/>
    </source>
</evidence>
<evidence type="ECO:0000313" key="3">
    <source>
        <dbReference type="Proteomes" id="UP000251281"/>
    </source>
</evidence>
<feature type="transmembrane region" description="Helical" evidence="1">
    <location>
        <begin position="82"/>
        <end position="105"/>
    </location>
</feature>
<protein>
    <submittedName>
        <fullName evidence="2">Uncharacterized protein</fullName>
    </submittedName>
</protein>
<feature type="transmembrane region" description="Helical" evidence="1">
    <location>
        <begin position="54"/>
        <end position="76"/>
    </location>
</feature>
<sequence length="249" mass="28786">MYAEFWNDKRASADDRVHLARLDARRMSIYLQKELIQKARKLEKILFWKEICKGAFEILVVWGLVAILFWIVLVALTDIVNFVMVTILSALYMIEFIAMALLGSVSQLKVSGKKAVETKLDKAIENNNNTLSFVDEIKEDEEKIFKSERFEFSITSWKRFFLIYIYIIVALVIAAALSGREMAKDKRIFECLVTPKKTEVVIFCNENFYILEEAEINGNSITINTSNQHILKSDDISLEKMTFDTVVKK</sequence>
<dbReference type="EMBL" id="PRLD01000014">
    <property type="protein sequence ID" value="RAW56079.1"/>
    <property type="molecule type" value="Genomic_DNA"/>
</dbReference>
<proteinExistence type="predicted"/>
<keyword evidence="1" id="KW-1133">Transmembrane helix</keyword>
<name>A0A329U3V9_9FIRM</name>
<evidence type="ECO:0000256" key="1">
    <source>
        <dbReference type="SAM" id="Phobius"/>
    </source>
</evidence>
<keyword evidence="1" id="KW-0812">Transmembrane</keyword>